<evidence type="ECO:0000259" key="4">
    <source>
        <dbReference type="Pfam" id="PF00135"/>
    </source>
</evidence>
<dbReference type="InterPro" id="IPR002018">
    <property type="entry name" value="CarbesteraseB"/>
</dbReference>
<comment type="caution">
    <text evidence="5">The sequence shown here is derived from an EMBL/GenBank/DDBJ whole genome shotgun (WGS) entry which is preliminary data.</text>
</comment>
<dbReference type="InterPro" id="IPR029058">
    <property type="entry name" value="AB_hydrolase_fold"/>
</dbReference>
<organism evidence="5 6">
    <name type="scientific">Pseudopithomyces chartarum</name>
    <dbReference type="NCBI Taxonomy" id="1892770"/>
    <lineage>
        <taxon>Eukaryota</taxon>
        <taxon>Fungi</taxon>
        <taxon>Dikarya</taxon>
        <taxon>Ascomycota</taxon>
        <taxon>Pezizomycotina</taxon>
        <taxon>Dothideomycetes</taxon>
        <taxon>Pleosporomycetidae</taxon>
        <taxon>Pleosporales</taxon>
        <taxon>Massarineae</taxon>
        <taxon>Didymosphaeriaceae</taxon>
        <taxon>Pseudopithomyces</taxon>
    </lineage>
</organism>
<dbReference type="InterPro" id="IPR019819">
    <property type="entry name" value="Carboxylesterase_B_CS"/>
</dbReference>
<evidence type="ECO:0000256" key="1">
    <source>
        <dbReference type="ARBA" id="ARBA00005964"/>
    </source>
</evidence>
<evidence type="ECO:0000313" key="5">
    <source>
        <dbReference type="EMBL" id="KAK3216794.1"/>
    </source>
</evidence>
<feature type="signal peptide" evidence="3">
    <location>
        <begin position="1"/>
        <end position="17"/>
    </location>
</feature>
<evidence type="ECO:0000256" key="2">
    <source>
        <dbReference type="ARBA" id="ARBA00022801"/>
    </source>
</evidence>
<dbReference type="InterPro" id="IPR019826">
    <property type="entry name" value="Carboxylesterase_B_AS"/>
</dbReference>
<keyword evidence="3" id="KW-0732">Signal</keyword>
<gene>
    <name evidence="5" type="ORF">GRF29_1g980896</name>
</gene>
<dbReference type="EMBL" id="WVTA01000001">
    <property type="protein sequence ID" value="KAK3216794.1"/>
    <property type="molecule type" value="Genomic_DNA"/>
</dbReference>
<feature type="chain" id="PRO_5042668606" description="Carboxylic ester hydrolase" evidence="3">
    <location>
        <begin position="18"/>
        <end position="536"/>
    </location>
</feature>
<dbReference type="Pfam" id="PF00135">
    <property type="entry name" value="COesterase"/>
    <property type="match status" value="1"/>
</dbReference>
<dbReference type="SUPFAM" id="SSF53474">
    <property type="entry name" value="alpha/beta-Hydrolases"/>
    <property type="match status" value="1"/>
</dbReference>
<proteinExistence type="inferred from homology"/>
<protein>
    <recommendedName>
        <fullName evidence="3">Carboxylic ester hydrolase</fullName>
        <ecNumber evidence="3">3.1.1.-</ecNumber>
    </recommendedName>
</protein>
<dbReference type="Proteomes" id="UP001280581">
    <property type="component" value="Unassembled WGS sequence"/>
</dbReference>
<comment type="similarity">
    <text evidence="1 3">Belongs to the type-B carboxylesterase/lipase family.</text>
</comment>
<dbReference type="PROSITE" id="PS00941">
    <property type="entry name" value="CARBOXYLESTERASE_B_2"/>
    <property type="match status" value="1"/>
</dbReference>
<sequence>MRLRNSLVSFFFSVALGQRVTITNGTVQGGTCPSSAAYFYHSIPFAQPPIGSLRFAAPQPYNREFNGTLNATKAAPSCIQFDPQLGEPRPWSEDCLFLNVWTPQNASSCDKLPVKVWVYGGSNVGGGISNPMYDGCNAAVESIVVSINYRLGPLGFLGLEKAGLSGNYAVQDILLGLQWVQDNIEAFGGDSSKVLLFGQSAGAALSFAVSTLPEAPSLISALAAESGGGRSVAPYDEAQPYFELFAKNLGCELTDLDCLRSKSLSELSAAFPSSSASSITLSYPKGFAPVIDGTIIPSDPAKVGTRVPTIFGSTTADGSLFTLSAYQETFPPTEANYTSFIASNFGPYASLVEKYYPISKFANISSAQLAPYLAMRTIWTHASYTCSAYRGLVKAREKGIPAYAFLWDVSPSCPWQSQLGALAQQNPKIMQLLGATHTSEIPYIFRNMEHLPAPNGTCAFSTKEKEIGDQMASAWTATAKFQTPRSPSLPESWPQFESNRTEGMTVSNDGISFGVIDYSPCELWNKITAALATSGN</sequence>
<dbReference type="GO" id="GO:0016787">
    <property type="term" value="F:hydrolase activity"/>
    <property type="evidence" value="ECO:0007669"/>
    <property type="project" value="UniProtKB-KW"/>
</dbReference>
<dbReference type="EC" id="3.1.1.-" evidence="3"/>
<dbReference type="InterPro" id="IPR050309">
    <property type="entry name" value="Type-B_Carboxylest/Lipase"/>
</dbReference>
<keyword evidence="6" id="KW-1185">Reference proteome</keyword>
<dbReference type="PROSITE" id="PS00122">
    <property type="entry name" value="CARBOXYLESTERASE_B_1"/>
    <property type="match status" value="1"/>
</dbReference>
<dbReference type="AlphaFoldDB" id="A0AAN6M8V5"/>
<feature type="domain" description="Carboxylesterase type B" evidence="4">
    <location>
        <begin position="19"/>
        <end position="508"/>
    </location>
</feature>
<evidence type="ECO:0000313" key="6">
    <source>
        <dbReference type="Proteomes" id="UP001280581"/>
    </source>
</evidence>
<reference evidence="5 6" key="1">
    <citation type="submission" date="2021-02" db="EMBL/GenBank/DDBJ databases">
        <title>Genome assembly of Pseudopithomyces chartarum.</title>
        <authorList>
            <person name="Jauregui R."/>
            <person name="Singh J."/>
            <person name="Voisey C."/>
        </authorList>
    </citation>
    <scope>NUCLEOTIDE SEQUENCE [LARGE SCALE GENOMIC DNA]</scope>
    <source>
        <strain evidence="5 6">AGR01</strain>
    </source>
</reference>
<keyword evidence="2 3" id="KW-0378">Hydrolase</keyword>
<evidence type="ECO:0000256" key="3">
    <source>
        <dbReference type="RuleBase" id="RU361235"/>
    </source>
</evidence>
<dbReference type="PANTHER" id="PTHR11559">
    <property type="entry name" value="CARBOXYLESTERASE"/>
    <property type="match status" value="1"/>
</dbReference>
<accession>A0AAN6M8V5</accession>
<dbReference type="Gene3D" id="3.40.50.1820">
    <property type="entry name" value="alpha/beta hydrolase"/>
    <property type="match status" value="1"/>
</dbReference>
<name>A0AAN6M8V5_9PLEO</name>